<dbReference type="SMART" id="SM00829">
    <property type="entry name" value="PKS_ER"/>
    <property type="match status" value="1"/>
</dbReference>
<dbReference type="PANTHER" id="PTHR48106">
    <property type="entry name" value="QUINONE OXIDOREDUCTASE PIG3-RELATED"/>
    <property type="match status" value="1"/>
</dbReference>
<dbReference type="InterPro" id="IPR011032">
    <property type="entry name" value="GroES-like_sf"/>
</dbReference>
<feature type="domain" description="Enoyl reductase (ER)" evidence="4">
    <location>
        <begin position="10"/>
        <end position="302"/>
    </location>
</feature>
<dbReference type="Proteomes" id="UP001501470">
    <property type="component" value="Unassembled WGS sequence"/>
</dbReference>
<protein>
    <submittedName>
        <fullName evidence="5">Zinc-binding dehydrogenase</fullName>
    </submittedName>
</protein>
<proteinExistence type="predicted"/>
<dbReference type="SUPFAM" id="SSF50129">
    <property type="entry name" value="GroES-like"/>
    <property type="match status" value="1"/>
</dbReference>
<evidence type="ECO:0000259" key="4">
    <source>
        <dbReference type="SMART" id="SM00829"/>
    </source>
</evidence>
<keyword evidence="2" id="KW-0560">Oxidoreductase</keyword>
<reference evidence="5 6" key="1">
    <citation type="journal article" date="2019" name="Int. J. Syst. Evol. Microbiol.">
        <title>The Global Catalogue of Microorganisms (GCM) 10K type strain sequencing project: providing services to taxonomists for standard genome sequencing and annotation.</title>
        <authorList>
            <consortium name="The Broad Institute Genomics Platform"/>
            <consortium name="The Broad Institute Genome Sequencing Center for Infectious Disease"/>
            <person name="Wu L."/>
            <person name="Ma J."/>
        </authorList>
    </citation>
    <scope>NUCLEOTIDE SEQUENCE [LARGE SCALE GENOMIC DNA]</scope>
    <source>
        <strain evidence="5 6">JCM 15933</strain>
    </source>
</reference>
<keyword evidence="6" id="KW-1185">Reference proteome</keyword>
<evidence type="ECO:0000256" key="2">
    <source>
        <dbReference type="ARBA" id="ARBA00023002"/>
    </source>
</evidence>
<name>A0ABN2CFK7_9ACTN</name>
<evidence type="ECO:0000256" key="1">
    <source>
        <dbReference type="ARBA" id="ARBA00022857"/>
    </source>
</evidence>
<evidence type="ECO:0000313" key="6">
    <source>
        <dbReference type="Proteomes" id="UP001501470"/>
    </source>
</evidence>
<dbReference type="EMBL" id="BAAAQD010000026">
    <property type="protein sequence ID" value="GAA1557654.1"/>
    <property type="molecule type" value="Genomic_DNA"/>
</dbReference>
<dbReference type="InterPro" id="IPR013154">
    <property type="entry name" value="ADH-like_N"/>
</dbReference>
<dbReference type="InterPro" id="IPR036291">
    <property type="entry name" value="NAD(P)-bd_dom_sf"/>
</dbReference>
<dbReference type="InterPro" id="IPR020843">
    <property type="entry name" value="ER"/>
</dbReference>
<dbReference type="Pfam" id="PF08240">
    <property type="entry name" value="ADH_N"/>
    <property type="match status" value="1"/>
</dbReference>
<accession>A0ABN2CFK7</accession>
<dbReference type="SUPFAM" id="SSF51735">
    <property type="entry name" value="NAD(P)-binding Rossmann-fold domains"/>
    <property type="match status" value="1"/>
</dbReference>
<dbReference type="Gene3D" id="3.40.50.720">
    <property type="entry name" value="NAD(P)-binding Rossmann-like Domain"/>
    <property type="match status" value="1"/>
</dbReference>
<dbReference type="Pfam" id="PF13602">
    <property type="entry name" value="ADH_zinc_N_2"/>
    <property type="match status" value="1"/>
</dbReference>
<organism evidence="5 6">
    <name type="scientific">Dactylosporangium maewongense</name>
    <dbReference type="NCBI Taxonomy" id="634393"/>
    <lineage>
        <taxon>Bacteria</taxon>
        <taxon>Bacillati</taxon>
        <taxon>Actinomycetota</taxon>
        <taxon>Actinomycetes</taxon>
        <taxon>Micromonosporales</taxon>
        <taxon>Micromonosporaceae</taxon>
        <taxon>Dactylosporangium</taxon>
    </lineage>
</organism>
<evidence type="ECO:0000313" key="5">
    <source>
        <dbReference type="EMBL" id="GAA1557654.1"/>
    </source>
</evidence>
<sequence length="306" mass="30858">MRALVTTGGGDAAPADVGEPDPAPGEAVVAVHAAGLNRGDLTVAASLPAGSRLGWDVAGVVERAADDGSGPPAGARVVGLAGRDGFAERVAIPAGHLAALPDTVPDTTGAALPVAGLTALYALRHAGWLLGRTVLVTGAGGGVGRVAVQLAAAAGARVIARVGTAGRGDGLAKLGAAAVGLYGDTIAEPVDVLLDSVGGAALEQAWTSVAEDGVVVSYGNTTREPLRLPLDWGRLRPGVSLRYLHLFQETRRQPVGRDLATLVGLVTQGRLDPQVALTTPWSDPAPAWDALRDRKVNGKAVLRLAL</sequence>
<dbReference type="Gene3D" id="3.90.180.10">
    <property type="entry name" value="Medium-chain alcohol dehydrogenases, catalytic domain"/>
    <property type="match status" value="1"/>
</dbReference>
<comment type="caution">
    <text evidence="5">The sequence shown here is derived from an EMBL/GenBank/DDBJ whole genome shotgun (WGS) entry which is preliminary data.</text>
</comment>
<dbReference type="RefSeq" id="WP_344511018.1">
    <property type="nucleotide sequence ID" value="NZ_BAAAQD010000026.1"/>
</dbReference>
<gene>
    <name evidence="5" type="ORF">GCM10009827_093230</name>
</gene>
<evidence type="ECO:0000256" key="3">
    <source>
        <dbReference type="SAM" id="MobiDB-lite"/>
    </source>
</evidence>
<keyword evidence="1" id="KW-0521">NADP</keyword>
<feature type="region of interest" description="Disordered" evidence="3">
    <location>
        <begin position="1"/>
        <end position="24"/>
    </location>
</feature>